<keyword evidence="3" id="KW-1185">Reference proteome</keyword>
<dbReference type="EMBL" id="DF237059">
    <property type="protein sequence ID" value="GAQ82419.1"/>
    <property type="molecule type" value="Genomic_DNA"/>
</dbReference>
<reference evidence="2 3" key="1">
    <citation type="journal article" date="2014" name="Nat. Commun.">
        <title>Klebsormidium flaccidum genome reveals primary factors for plant terrestrial adaptation.</title>
        <authorList>
            <person name="Hori K."/>
            <person name="Maruyama F."/>
            <person name="Fujisawa T."/>
            <person name="Togashi T."/>
            <person name="Yamamoto N."/>
            <person name="Seo M."/>
            <person name="Sato S."/>
            <person name="Yamada T."/>
            <person name="Mori H."/>
            <person name="Tajima N."/>
            <person name="Moriyama T."/>
            <person name="Ikeuchi M."/>
            <person name="Watanabe M."/>
            <person name="Wada H."/>
            <person name="Kobayashi K."/>
            <person name="Saito M."/>
            <person name="Masuda T."/>
            <person name="Sasaki-Sekimoto Y."/>
            <person name="Mashiguchi K."/>
            <person name="Awai K."/>
            <person name="Shimojima M."/>
            <person name="Masuda S."/>
            <person name="Iwai M."/>
            <person name="Nobusawa T."/>
            <person name="Narise T."/>
            <person name="Kondo S."/>
            <person name="Saito H."/>
            <person name="Sato R."/>
            <person name="Murakawa M."/>
            <person name="Ihara Y."/>
            <person name="Oshima-Yamada Y."/>
            <person name="Ohtaka K."/>
            <person name="Satoh M."/>
            <person name="Sonobe K."/>
            <person name="Ishii M."/>
            <person name="Ohtani R."/>
            <person name="Kanamori-Sato M."/>
            <person name="Honoki R."/>
            <person name="Miyazaki D."/>
            <person name="Mochizuki H."/>
            <person name="Umetsu J."/>
            <person name="Higashi K."/>
            <person name="Shibata D."/>
            <person name="Kamiya Y."/>
            <person name="Sato N."/>
            <person name="Nakamura Y."/>
            <person name="Tabata S."/>
            <person name="Ida S."/>
            <person name="Kurokawa K."/>
            <person name="Ohta H."/>
        </authorList>
    </citation>
    <scope>NUCLEOTIDE SEQUENCE [LARGE SCALE GENOMIC DNA]</scope>
    <source>
        <strain evidence="2 3">NIES-2285</strain>
    </source>
</reference>
<feature type="compositionally biased region" description="Basic residues" evidence="1">
    <location>
        <begin position="1"/>
        <end position="10"/>
    </location>
</feature>
<feature type="compositionally biased region" description="Polar residues" evidence="1">
    <location>
        <begin position="139"/>
        <end position="160"/>
    </location>
</feature>
<gene>
    <name evidence="2" type="ORF">KFL_001100330</name>
</gene>
<evidence type="ECO:0000313" key="2">
    <source>
        <dbReference type="EMBL" id="GAQ82419.1"/>
    </source>
</evidence>
<feature type="region of interest" description="Disordered" evidence="1">
    <location>
        <begin position="295"/>
        <end position="320"/>
    </location>
</feature>
<evidence type="ECO:0000256" key="1">
    <source>
        <dbReference type="SAM" id="MobiDB-lite"/>
    </source>
</evidence>
<name>A0A1Y1HZ00_KLENI</name>
<organism evidence="2 3">
    <name type="scientific">Klebsormidium nitens</name>
    <name type="common">Green alga</name>
    <name type="synonym">Ulothrix nitens</name>
    <dbReference type="NCBI Taxonomy" id="105231"/>
    <lineage>
        <taxon>Eukaryota</taxon>
        <taxon>Viridiplantae</taxon>
        <taxon>Streptophyta</taxon>
        <taxon>Klebsormidiophyceae</taxon>
        <taxon>Klebsormidiales</taxon>
        <taxon>Klebsormidiaceae</taxon>
        <taxon>Klebsormidium</taxon>
    </lineage>
</organism>
<protein>
    <submittedName>
        <fullName evidence="2">Uncharacterized protein</fullName>
    </submittedName>
</protein>
<feature type="compositionally biased region" description="Basic and acidic residues" evidence="1">
    <location>
        <begin position="187"/>
        <end position="206"/>
    </location>
</feature>
<evidence type="ECO:0000313" key="3">
    <source>
        <dbReference type="Proteomes" id="UP000054558"/>
    </source>
</evidence>
<sequence length="320" mass="34679">MKRSARKKRFTRGETSQRSRVLRAASRGQSCRATCHAAAPKAQGFANRTSEDGSGKENGPNKGKAKKGALSENLAFGMNTSEGQAPEQSLRMQKSGTAKDALLPLPVGHSVPVPVEIPPALKAEAPGLVRDVTAPDADVSTTARDATPTLTSSPPKQTFSHGRRTCFRPSTCENFGGASLRSPVKAPEGEKRIGRTEEPSRRNEGVRKRKPKQKLSLSPKERYIGIMENVQEPCPHTVRKLKEEGKSDDLEQPLLVWTQTTFLQTAGCRTSTEPERGRELRNQSCGPGALQRIARAQARRGGAESKGATQLGNGEWLVPR</sequence>
<feature type="region of interest" description="Disordered" evidence="1">
    <location>
        <begin position="1"/>
        <end position="96"/>
    </location>
</feature>
<feature type="compositionally biased region" description="Basic and acidic residues" evidence="1">
    <location>
        <begin position="272"/>
        <end position="281"/>
    </location>
</feature>
<proteinExistence type="predicted"/>
<dbReference type="Proteomes" id="UP000054558">
    <property type="component" value="Unassembled WGS sequence"/>
</dbReference>
<feature type="region of interest" description="Disordered" evidence="1">
    <location>
        <begin position="269"/>
        <end position="288"/>
    </location>
</feature>
<feature type="region of interest" description="Disordered" evidence="1">
    <location>
        <begin position="134"/>
        <end position="216"/>
    </location>
</feature>
<accession>A0A1Y1HZ00</accession>
<feature type="compositionally biased region" description="Polar residues" evidence="1">
    <location>
        <begin position="78"/>
        <end position="96"/>
    </location>
</feature>
<dbReference type="AlphaFoldDB" id="A0A1Y1HZ00"/>